<feature type="DNA-binding region" description="H-T-H motif" evidence="6">
    <location>
        <begin position="17"/>
        <end position="36"/>
    </location>
</feature>
<dbReference type="PANTHER" id="PTHR12835:SF5">
    <property type="entry name" value="BIOTIN--PROTEIN LIGASE"/>
    <property type="match status" value="1"/>
</dbReference>
<accession>A0A5C4RSP9</accession>
<proteinExistence type="inferred from homology"/>
<comment type="similarity">
    <text evidence="6">Belongs to the biotin--protein ligase family.</text>
</comment>
<evidence type="ECO:0000256" key="3">
    <source>
        <dbReference type="ARBA" id="ARBA00022840"/>
    </source>
</evidence>
<dbReference type="PROSITE" id="PS51733">
    <property type="entry name" value="BPL_LPL_CATALYTIC"/>
    <property type="match status" value="1"/>
</dbReference>
<dbReference type="CDD" id="cd16442">
    <property type="entry name" value="BPL"/>
    <property type="match status" value="1"/>
</dbReference>
<dbReference type="Gene3D" id="3.30.930.10">
    <property type="entry name" value="Bira Bifunctional Protein, Domain 2"/>
    <property type="match status" value="1"/>
</dbReference>
<feature type="domain" description="BPL/LPL catalytic" evidence="7">
    <location>
        <begin position="78"/>
        <end position="256"/>
    </location>
</feature>
<name>A0A5C4RSP9_9GAMM</name>
<dbReference type="GO" id="GO:0004077">
    <property type="term" value="F:biotin--[biotin carboxyl-carrier protein] ligase activity"/>
    <property type="evidence" value="ECO:0007669"/>
    <property type="project" value="UniProtKB-UniRule"/>
</dbReference>
<keyword evidence="9" id="KW-1185">Reference proteome</keyword>
<dbReference type="RefSeq" id="WP_139448757.1">
    <property type="nucleotide sequence ID" value="NZ_SMDR01000002.1"/>
</dbReference>
<dbReference type="SUPFAM" id="SSF55681">
    <property type="entry name" value="Class II aaRS and biotin synthetases"/>
    <property type="match status" value="1"/>
</dbReference>
<keyword evidence="2 6" id="KW-0547">Nucleotide-binding</keyword>
<dbReference type="AlphaFoldDB" id="A0A5C4RSP9"/>
<dbReference type="EMBL" id="SMDR01000002">
    <property type="protein sequence ID" value="TNJ33891.1"/>
    <property type="molecule type" value="Genomic_DNA"/>
</dbReference>
<feature type="binding site" evidence="6">
    <location>
        <begin position="117"/>
        <end position="119"/>
    </location>
    <ligand>
        <name>biotin</name>
        <dbReference type="ChEBI" id="CHEBI:57586"/>
    </ligand>
</feature>
<dbReference type="Gene3D" id="1.10.10.10">
    <property type="entry name" value="Winged helix-like DNA-binding domain superfamily/Winged helix DNA-binding domain"/>
    <property type="match status" value="1"/>
</dbReference>
<dbReference type="PANTHER" id="PTHR12835">
    <property type="entry name" value="BIOTIN PROTEIN LIGASE"/>
    <property type="match status" value="1"/>
</dbReference>
<dbReference type="OrthoDB" id="9807064at2"/>
<keyword evidence="6" id="KW-0805">Transcription regulation</keyword>
<dbReference type="InterPro" id="IPR030855">
    <property type="entry name" value="Bifunct_BirA"/>
</dbReference>
<evidence type="ECO:0000256" key="2">
    <source>
        <dbReference type="ARBA" id="ARBA00022741"/>
    </source>
</evidence>
<dbReference type="GO" id="GO:0005737">
    <property type="term" value="C:cytoplasm"/>
    <property type="evidence" value="ECO:0007669"/>
    <property type="project" value="TreeGrafter"/>
</dbReference>
<dbReference type="GO" id="GO:0006355">
    <property type="term" value="P:regulation of DNA-templated transcription"/>
    <property type="evidence" value="ECO:0007669"/>
    <property type="project" value="UniProtKB-UniRule"/>
</dbReference>
<evidence type="ECO:0000259" key="7">
    <source>
        <dbReference type="PROSITE" id="PS51733"/>
    </source>
</evidence>
<dbReference type="GO" id="GO:0003677">
    <property type="term" value="F:DNA binding"/>
    <property type="evidence" value="ECO:0007669"/>
    <property type="project" value="UniProtKB-UniRule"/>
</dbReference>
<dbReference type="NCBIfam" id="NF008848">
    <property type="entry name" value="PRK11886.1-3"/>
    <property type="match status" value="1"/>
</dbReference>
<dbReference type="Pfam" id="PF03099">
    <property type="entry name" value="BPL_LplA_LipB"/>
    <property type="match status" value="1"/>
</dbReference>
<keyword evidence="6" id="KW-0804">Transcription</keyword>
<keyword evidence="6" id="KW-0678">Repressor</keyword>
<dbReference type="InterPro" id="IPR019885">
    <property type="entry name" value="Tscrpt_reg_HTH_AsnC-type_CS"/>
</dbReference>
<dbReference type="Proteomes" id="UP000305760">
    <property type="component" value="Unassembled WGS sequence"/>
</dbReference>
<comment type="caution">
    <text evidence="8">The sequence shown here is derived from an EMBL/GenBank/DDBJ whole genome shotgun (WGS) entry which is preliminary data.</text>
</comment>
<dbReference type="HAMAP" id="MF_00978">
    <property type="entry name" value="Bifunct_BirA"/>
    <property type="match status" value="1"/>
</dbReference>
<protein>
    <recommendedName>
        <fullName evidence="6">Bifunctional ligase/repressor BirA</fullName>
    </recommendedName>
    <alternativeName>
        <fullName evidence="6">Biotin operon repressor</fullName>
    </alternativeName>
    <alternativeName>
        <fullName evidence="6">Biotin--[acetyl-CoA-carboxylase] ligase</fullName>
        <ecNumber evidence="6">6.3.4.15</ecNumber>
    </alternativeName>
    <alternativeName>
        <fullName evidence="6">Biotin--protein ligase</fullName>
    </alternativeName>
    <alternativeName>
        <fullName evidence="6">Biotin-[acetyl-CoA carboxylase] synthetase</fullName>
    </alternativeName>
</protein>
<evidence type="ECO:0000313" key="8">
    <source>
        <dbReference type="EMBL" id="TNJ33891.1"/>
    </source>
</evidence>
<dbReference type="EC" id="6.3.4.15" evidence="6"/>
<dbReference type="InterPro" id="IPR045864">
    <property type="entry name" value="aa-tRNA-synth_II/BPL/LPL"/>
</dbReference>
<sequence length="323" mass="33772">MSDRALLARLCRGPASGAELARELGLTRSAVWKRIESLRAAGVEVDAQPGRGYALARPLELLDGEAIAAALSPAARTELAGLELLFETDSTNAVALREPAPAHGTRAWFAERQTAGRGRRGRGWTSPLAAHVYLSLSRRFDGGIAALQGLSLAVGVAAAEALHAAGYPQVGLKWPNDLLADGRKLGGILVEVGGDAAGPMRVVVGLGLNVAMPPSAAQDIDQPWCDLAALSARPPSRHAVCVALLDALLPMLARFEREGLAPFVAAWNRHDLLRGRAVRLVEGGRVHEGVAAGIAADGALRLEPSEGGELRHFHAGEASLRAA</sequence>
<dbReference type="InterPro" id="IPR004408">
    <property type="entry name" value="Biotin_CoA_COase_ligase"/>
</dbReference>
<dbReference type="InterPro" id="IPR008988">
    <property type="entry name" value="Transcriptional_repressor_C"/>
</dbReference>
<reference evidence="8 9" key="1">
    <citation type="submission" date="2019-03" db="EMBL/GenBank/DDBJ databases">
        <title>Arenimonas daejeonensis sp. nov., isolated from compost.</title>
        <authorList>
            <person name="Jeon C.O."/>
        </authorList>
    </citation>
    <scope>NUCLEOTIDE SEQUENCE [LARGE SCALE GENOMIC DNA]</scope>
    <source>
        <strain evidence="8 9">R29</strain>
    </source>
</reference>
<feature type="binding site" evidence="6">
    <location>
        <position position="113"/>
    </location>
    <ligand>
        <name>biotin</name>
        <dbReference type="ChEBI" id="CHEBI:57586"/>
    </ligand>
</feature>
<gene>
    <name evidence="6 8" type="primary">birA</name>
    <name evidence="8" type="ORF">E1B00_11220</name>
</gene>
<keyword evidence="3 6" id="KW-0067">ATP-binding</keyword>
<keyword evidence="1 6" id="KW-0436">Ligase</keyword>
<dbReference type="InterPro" id="IPR011991">
    <property type="entry name" value="ArsR-like_HTH"/>
</dbReference>
<evidence type="ECO:0000256" key="1">
    <source>
        <dbReference type="ARBA" id="ARBA00022598"/>
    </source>
</evidence>
<comment type="catalytic activity">
    <reaction evidence="5 6">
        <text>biotin + L-lysyl-[protein] + ATP = N(6)-biotinyl-L-lysyl-[protein] + AMP + diphosphate + H(+)</text>
        <dbReference type="Rhea" id="RHEA:11756"/>
        <dbReference type="Rhea" id="RHEA-COMP:9752"/>
        <dbReference type="Rhea" id="RHEA-COMP:10505"/>
        <dbReference type="ChEBI" id="CHEBI:15378"/>
        <dbReference type="ChEBI" id="CHEBI:29969"/>
        <dbReference type="ChEBI" id="CHEBI:30616"/>
        <dbReference type="ChEBI" id="CHEBI:33019"/>
        <dbReference type="ChEBI" id="CHEBI:57586"/>
        <dbReference type="ChEBI" id="CHEBI:83144"/>
        <dbReference type="ChEBI" id="CHEBI:456215"/>
        <dbReference type="EC" id="6.3.4.15"/>
    </reaction>
</comment>
<dbReference type="SUPFAM" id="SSF46785">
    <property type="entry name" value="Winged helix' DNA-binding domain"/>
    <property type="match status" value="1"/>
</dbReference>
<dbReference type="CDD" id="cd00090">
    <property type="entry name" value="HTH_ARSR"/>
    <property type="match status" value="1"/>
</dbReference>
<feature type="binding site" evidence="6">
    <location>
        <begin position="90"/>
        <end position="92"/>
    </location>
    <ligand>
        <name>biotin</name>
        <dbReference type="ChEBI" id="CHEBI:57586"/>
    </ligand>
</feature>
<dbReference type="PROSITE" id="PS00519">
    <property type="entry name" value="HTH_ASNC_1"/>
    <property type="match status" value="1"/>
</dbReference>
<keyword evidence="4 6" id="KW-0092">Biotin</keyword>
<dbReference type="InterPro" id="IPR036388">
    <property type="entry name" value="WH-like_DNA-bd_sf"/>
</dbReference>
<comment type="function">
    <text evidence="6">Acts both as a biotin--[acetyl-CoA-carboxylase] ligase and a biotin-operon repressor. In the presence of ATP, BirA activates biotin to form the BirA-biotinyl-5'-adenylate (BirA-bio-5'-AMP or holoBirA) complex. HoloBirA can either transfer the biotinyl moiety to the biotin carboxyl carrier protein (BCCP) subunit of acetyl-CoA carboxylase, or bind to the biotin operator site and inhibit transcription of the operon.</text>
</comment>
<evidence type="ECO:0000313" key="9">
    <source>
        <dbReference type="Proteomes" id="UP000305760"/>
    </source>
</evidence>
<dbReference type="GO" id="GO:0005524">
    <property type="term" value="F:ATP binding"/>
    <property type="evidence" value="ECO:0007669"/>
    <property type="project" value="UniProtKB-UniRule"/>
</dbReference>
<evidence type="ECO:0000256" key="5">
    <source>
        <dbReference type="ARBA" id="ARBA00047846"/>
    </source>
</evidence>
<evidence type="ECO:0000256" key="6">
    <source>
        <dbReference type="HAMAP-Rule" id="MF_00978"/>
    </source>
</evidence>
<dbReference type="Gene3D" id="2.30.30.100">
    <property type="match status" value="1"/>
</dbReference>
<dbReference type="Pfam" id="PF02237">
    <property type="entry name" value="BPL_C"/>
    <property type="match status" value="1"/>
</dbReference>
<dbReference type="InterPro" id="IPR004143">
    <property type="entry name" value="BPL_LPL_catalytic"/>
</dbReference>
<organism evidence="8 9">
    <name type="scientific">Arenimonas terrae</name>
    <dbReference type="NCBI Taxonomy" id="2546226"/>
    <lineage>
        <taxon>Bacteria</taxon>
        <taxon>Pseudomonadati</taxon>
        <taxon>Pseudomonadota</taxon>
        <taxon>Gammaproteobacteria</taxon>
        <taxon>Lysobacterales</taxon>
        <taxon>Lysobacteraceae</taxon>
        <taxon>Arenimonas</taxon>
    </lineage>
</organism>
<dbReference type="InterPro" id="IPR036390">
    <property type="entry name" value="WH_DNA-bd_sf"/>
</dbReference>
<dbReference type="InterPro" id="IPR013196">
    <property type="entry name" value="HTH_11"/>
</dbReference>
<keyword evidence="6" id="KW-0238">DNA-binding</keyword>
<dbReference type="Pfam" id="PF08279">
    <property type="entry name" value="HTH_11"/>
    <property type="match status" value="1"/>
</dbReference>
<feature type="binding site" evidence="6">
    <location>
        <position position="184"/>
    </location>
    <ligand>
        <name>biotin</name>
        <dbReference type="ChEBI" id="CHEBI:57586"/>
    </ligand>
</feature>
<evidence type="ECO:0000256" key="4">
    <source>
        <dbReference type="ARBA" id="ARBA00023267"/>
    </source>
</evidence>
<dbReference type="InterPro" id="IPR003142">
    <property type="entry name" value="BPL_C"/>
</dbReference>
<dbReference type="NCBIfam" id="TIGR00121">
    <property type="entry name" value="birA_ligase"/>
    <property type="match status" value="1"/>
</dbReference>
<dbReference type="SUPFAM" id="SSF50037">
    <property type="entry name" value="C-terminal domain of transcriptional repressors"/>
    <property type="match status" value="1"/>
</dbReference>